<name>A0A8K0ITI2_COCNU</name>
<sequence length="274" mass="30944">METKDRTASFPSNYVSLKQLQELRLKESQEEEDRLRRQEEEEERLRRQKDEEERLGKFEEKEVEERGRRWRRIEEKAELRNPRSNPRSNAPIRRKWRRNGSRRPISGPSPNLEADDAAEAVGGSNRYPPASGRWREKQPAETDRTMKKARAYGDKNDGTATDTGEVSGSDKIAPEPSPEKPEAGVNGRGRGASRPKREFRPARVIGGGPERKLEIERRFGDLEINGCDEKPAAAVERRPVSGRSGGGFGITSGRGRWHTAAGGGMVWVRKTTSS</sequence>
<organism evidence="2 3">
    <name type="scientific">Cocos nucifera</name>
    <name type="common">Coconut palm</name>
    <dbReference type="NCBI Taxonomy" id="13894"/>
    <lineage>
        <taxon>Eukaryota</taxon>
        <taxon>Viridiplantae</taxon>
        <taxon>Streptophyta</taxon>
        <taxon>Embryophyta</taxon>
        <taxon>Tracheophyta</taxon>
        <taxon>Spermatophyta</taxon>
        <taxon>Magnoliopsida</taxon>
        <taxon>Liliopsida</taxon>
        <taxon>Arecaceae</taxon>
        <taxon>Arecoideae</taxon>
        <taxon>Cocoseae</taxon>
        <taxon>Attaleinae</taxon>
        <taxon>Cocos</taxon>
    </lineage>
</organism>
<dbReference type="OrthoDB" id="10409289at2759"/>
<proteinExistence type="predicted"/>
<protein>
    <submittedName>
        <fullName evidence="2">Zinc finger CCCH domain-containing protein 18</fullName>
    </submittedName>
</protein>
<dbReference type="AlphaFoldDB" id="A0A8K0ITI2"/>
<reference evidence="2" key="2">
    <citation type="submission" date="2019-07" db="EMBL/GenBank/DDBJ databases">
        <authorList>
            <person name="Yang Y."/>
            <person name="Bocs S."/>
            <person name="Baudouin L."/>
        </authorList>
    </citation>
    <scope>NUCLEOTIDE SEQUENCE</scope>
    <source>
        <tissue evidence="2">Spear leaf of Hainan Tall coconut</tissue>
    </source>
</reference>
<comment type="caution">
    <text evidence="2">The sequence shown here is derived from an EMBL/GenBank/DDBJ whole genome shotgun (WGS) entry which is preliminary data.</text>
</comment>
<evidence type="ECO:0000256" key="1">
    <source>
        <dbReference type="SAM" id="MobiDB-lite"/>
    </source>
</evidence>
<evidence type="ECO:0000313" key="3">
    <source>
        <dbReference type="Proteomes" id="UP000797356"/>
    </source>
</evidence>
<feature type="compositionally biased region" description="Gly residues" evidence="1">
    <location>
        <begin position="243"/>
        <end position="252"/>
    </location>
</feature>
<feature type="compositionally biased region" description="Basic residues" evidence="1">
    <location>
        <begin position="92"/>
        <end position="101"/>
    </location>
</feature>
<feature type="region of interest" description="Disordered" evidence="1">
    <location>
        <begin position="21"/>
        <end position="213"/>
    </location>
</feature>
<feature type="region of interest" description="Disordered" evidence="1">
    <location>
        <begin position="233"/>
        <end position="274"/>
    </location>
</feature>
<feature type="compositionally biased region" description="Basic and acidic residues" evidence="1">
    <location>
        <begin position="21"/>
        <end position="81"/>
    </location>
</feature>
<evidence type="ECO:0000313" key="2">
    <source>
        <dbReference type="EMBL" id="KAG1366936.1"/>
    </source>
</evidence>
<keyword evidence="3" id="KW-1185">Reference proteome</keyword>
<accession>A0A8K0ITI2</accession>
<feature type="compositionally biased region" description="Basic and acidic residues" evidence="1">
    <location>
        <begin position="133"/>
        <end position="157"/>
    </location>
</feature>
<dbReference type="EMBL" id="CM017884">
    <property type="protein sequence ID" value="KAG1366936.1"/>
    <property type="molecule type" value="Genomic_DNA"/>
</dbReference>
<dbReference type="Proteomes" id="UP000797356">
    <property type="component" value="Chromosome 13"/>
</dbReference>
<gene>
    <name evidence="2" type="ORF">COCNU_13G007260</name>
</gene>
<reference evidence="2" key="1">
    <citation type="journal article" date="2017" name="Gigascience">
        <title>The genome draft of coconut (Cocos nucifera).</title>
        <authorList>
            <person name="Xiao Y."/>
            <person name="Xu P."/>
            <person name="Fan H."/>
            <person name="Baudouin L."/>
            <person name="Xia W."/>
            <person name="Bocs S."/>
            <person name="Xu J."/>
            <person name="Li Q."/>
            <person name="Guo A."/>
            <person name="Zhou L."/>
            <person name="Li J."/>
            <person name="Wu Y."/>
            <person name="Ma Z."/>
            <person name="Armero A."/>
            <person name="Issali A.E."/>
            <person name="Liu N."/>
            <person name="Peng M."/>
            <person name="Yang Y."/>
        </authorList>
    </citation>
    <scope>NUCLEOTIDE SEQUENCE</scope>
    <source>
        <tissue evidence="2">Spear leaf of Hainan Tall coconut</tissue>
    </source>
</reference>